<dbReference type="PANTHER" id="PTHR42852">
    <property type="entry name" value="THIOL:DISULFIDE INTERCHANGE PROTEIN DSBE"/>
    <property type="match status" value="1"/>
</dbReference>
<dbReference type="PROSITE" id="PS51352">
    <property type="entry name" value="THIOREDOXIN_2"/>
    <property type="match status" value="1"/>
</dbReference>
<sequence length="422" mass="48503">MKSFLLFVALLFTGNIASFSQSLDLKELKQNHLLMHADGTIDSVSLDKYKGKLIILDFWNRYCVSCLLQMPKIHGLRQKYAGRIEIIPVTKDTYDQVKAVYDKQEGGKFEIKFPTIYADSTLSDKFGVRGYPTGVWLNEDGTYLASTYGTAINEDVIEAVLSENYSLLDRSATVKGEVMLGKLNSTALTGKRPLLNVKILPYDLTNSVKESETLKDTSLYIAEYKNRTVIDLIKLLLYDNNDPFTVLLYKDNLNKRMKFSDDFKKEYSALFKNEDALTYEERVSMHEKVRYSVEMVYAKNVDHVELRNMALNMFELTIGHNVKRFFEESDILVLKYKTPKKIEMDVIPLESQVSLRTVLDLVTFLSNKSEHFIVADTESLYNVEIGITLDKTKEVGELIKDLKKLGIILYREKRLVEKLNVM</sequence>
<dbReference type="SUPFAM" id="SSF52833">
    <property type="entry name" value="Thioredoxin-like"/>
    <property type="match status" value="1"/>
</dbReference>
<dbReference type="Gene3D" id="3.40.30.10">
    <property type="entry name" value="Glutaredoxin"/>
    <property type="match status" value="1"/>
</dbReference>
<dbReference type="InterPro" id="IPR000866">
    <property type="entry name" value="AhpC/TSA"/>
</dbReference>
<protein>
    <submittedName>
        <fullName evidence="7">TlpA family protein disulfide reductase</fullName>
    </submittedName>
</protein>
<proteinExistence type="predicted"/>
<dbReference type="InterPro" id="IPR013766">
    <property type="entry name" value="Thioredoxin_domain"/>
</dbReference>
<evidence type="ECO:0000256" key="4">
    <source>
        <dbReference type="ARBA" id="ARBA00023284"/>
    </source>
</evidence>
<feature type="chain" id="PRO_5045952265" evidence="5">
    <location>
        <begin position="18"/>
        <end position="422"/>
    </location>
</feature>
<feature type="domain" description="Thioredoxin" evidence="6">
    <location>
        <begin position="1"/>
        <end position="166"/>
    </location>
</feature>
<dbReference type="Proteomes" id="UP000625283">
    <property type="component" value="Unassembled WGS sequence"/>
</dbReference>
<dbReference type="CDD" id="cd02966">
    <property type="entry name" value="TlpA_like_family"/>
    <property type="match status" value="1"/>
</dbReference>
<evidence type="ECO:0000256" key="3">
    <source>
        <dbReference type="ARBA" id="ARBA00023157"/>
    </source>
</evidence>
<evidence type="ECO:0000313" key="8">
    <source>
        <dbReference type="Proteomes" id="UP000625283"/>
    </source>
</evidence>
<dbReference type="InterPro" id="IPR017937">
    <property type="entry name" value="Thioredoxin_CS"/>
</dbReference>
<keyword evidence="8" id="KW-1185">Reference proteome</keyword>
<evidence type="ECO:0000256" key="5">
    <source>
        <dbReference type="SAM" id="SignalP"/>
    </source>
</evidence>
<evidence type="ECO:0000256" key="2">
    <source>
        <dbReference type="ARBA" id="ARBA00022748"/>
    </source>
</evidence>
<name>A0ABS1RA14_9SPHI</name>
<reference evidence="7 8" key="1">
    <citation type="submission" date="2021-01" db="EMBL/GenBank/DDBJ databases">
        <title>C459-1 draft genome sequence.</title>
        <authorList>
            <person name="Zhang X.-F."/>
        </authorList>
    </citation>
    <scope>NUCLEOTIDE SEQUENCE [LARGE SCALE GENOMIC DNA]</scope>
    <source>
        <strain evidence="8">C459-1</strain>
    </source>
</reference>
<dbReference type="Pfam" id="PF00578">
    <property type="entry name" value="AhpC-TSA"/>
    <property type="match status" value="1"/>
</dbReference>
<evidence type="ECO:0000256" key="1">
    <source>
        <dbReference type="ARBA" id="ARBA00004196"/>
    </source>
</evidence>
<organism evidence="7 8">
    <name type="scientific">Sphingobacterium faecale</name>
    <dbReference type="NCBI Taxonomy" id="2803775"/>
    <lineage>
        <taxon>Bacteria</taxon>
        <taxon>Pseudomonadati</taxon>
        <taxon>Bacteroidota</taxon>
        <taxon>Sphingobacteriia</taxon>
        <taxon>Sphingobacteriales</taxon>
        <taxon>Sphingobacteriaceae</taxon>
        <taxon>Sphingobacterium</taxon>
    </lineage>
</organism>
<dbReference type="PROSITE" id="PS00194">
    <property type="entry name" value="THIOREDOXIN_1"/>
    <property type="match status" value="1"/>
</dbReference>
<keyword evidence="5" id="KW-0732">Signal</keyword>
<comment type="subcellular location">
    <subcellularLocation>
        <location evidence="1">Cell envelope</location>
    </subcellularLocation>
</comment>
<dbReference type="EMBL" id="JAERTY010000022">
    <property type="protein sequence ID" value="MBL1411561.1"/>
    <property type="molecule type" value="Genomic_DNA"/>
</dbReference>
<gene>
    <name evidence="7" type="ORF">JKG61_22585</name>
</gene>
<dbReference type="InterPro" id="IPR050553">
    <property type="entry name" value="Thioredoxin_ResA/DsbE_sf"/>
</dbReference>
<keyword evidence="4" id="KW-0676">Redox-active center</keyword>
<dbReference type="PANTHER" id="PTHR42852:SF6">
    <property type="entry name" value="THIOL:DISULFIDE INTERCHANGE PROTEIN DSBE"/>
    <property type="match status" value="1"/>
</dbReference>
<evidence type="ECO:0000313" key="7">
    <source>
        <dbReference type="EMBL" id="MBL1411561.1"/>
    </source>
</evidence>
<accession>A0ABS1RA14</accession>
<keyword evidence="2" id="KW-0201">Cytochrome c-type biogenesis</keyword>
<keyword evidence="3" id="KW-1015">Disulfide bond</keyword>
<dbReference type="RefSeq" id="WP_202105277.1">
    <property type="nucleotide sequence ID" value="NZ_JAERTY010000022.1"/>
</dbReference>
<evidence type="ECO:0000259" key="6">
    <source>
        <dbReference type="PROSITE" id="PS51352"/>
    </source>
</evidence>
<comment type="caution">
    <text evidence="7">The sequence shown here is derived from an EMBL/GenBank/DDBJ whole genome shotgun (WGS) entry which is preliminary data.</text>
</comment>
<feature type="signal peptide" evidence="5">
    <location>
        <begin position="1"/>
        <end position="17"/>
    </location>
</feature>
<dbReference type="InterPro" id="IPR036249">
    <property type="entry name" value="Thioredoxin-like_sf"/>
</dbReference>